<reference evidence="5 6" key="1">
    <citation type="submission" date="2018-08" db="EMBL/GenBank/DDBJ databases">
        <title>A genome reference for cultivated species of the human gut microbiota.</title>
        <authorList>
            <person name="Zou Y."/>
            <person name="Xue W."/>
            <person name="Luo G."/>
        </authorList>
    </citation>
    <scope>NUCLEOTIDE SEQUENCE [LARGE SCALE GENOMIC DNA]</scope>
    <source>
        <strain evidence="3 5">AF16-14</strain>
        <strain evidence="4 6">OF03-11</strain>
    </source>
</reference>
<dbReference type="EMBL" id="JAKNDN010000012">
    <property type="protein sequence ID" value="MCG4959763.1"/>
    <property type="molecule type" value="Genomic_DNA"/>
</dbReference>
<sequence>MEFIDPMAVKEKNKGDMMYSESRFLGHYLFEKPDFQLKKITGFYIDILDYTDTEPYPPVTDR</sequence>
<reference evidence="1" key="2">
    <citation type="submission" date="2022-01" db="EMBL/GenBank/DDBJ databases">
        <title>Collection of gut derived symbiotic bacterial strains cultured from healthy donors.</title>
        <authorList>
            <person name="Lin H."/>
            <person name="Kohout C."/>
            <person name="Waligurski E."/>
            <person name="Pamer E.G."/>
        </authorList>
    </citation>
    <scope>NUCLEOTIDE SEQUENCE</scope>
    <source>
        <strain evidence="1">DFI.1.149</strain>
    </source>
</reference>
<dbReference type="GeneID" id="61274311"/>
<dbReference type="Proteomes" id="UP001212263">
    <property type="component" value="Unassembled WGS sequence"/>
</dbReference>
<protein>
    <submittedName>
        <fullName evidence="4">Uncharacterized protein</fullName>
    </submittedName>
</protein>
<dbReference type="EMBL" id="QSCO01000006">
    <property type="protein sequence ID" value="RGY08129.1"/>
    <property type="molecule type" value="Genomic_DNA"/>
</dbReference>
<evidence type="ECO:0000313" key="3">
    <source>
        <dbReference type="EMBL" id="RGU57790.1"/>
    </source>
</evidence>
<name>A0A413IE09_9BACT</name>
<dbReference type="Proteomes" id="UP001199750">
    <property type="component" value="Unassembled WGS sequence"/>
</dbReference>
<accession>A0A413IE09</accession>
<gene>
    <name evidence="3" type="ORF">DWW57_04670</name>
    <name evidence="4" type="ORF">DXA53_05630</name>
    <name evidence="1" type="ORF">L0P03_07865</name>
    <name evidence="2" type="ORF">PN645_00195</name>
</gene>
<dbReference type="EMBL" id="JAQMRD010000001">
    <property type="protein sequence ID" value="MDB9221421.1"/>
    <property type="molecule type" value="Genomic_DNA"/>
</dbReference>
<evidence type="ECO:0000313" key="6">
    <source>
        <dbReference type="Proteomes" id="UP000284434"/>
    </source>
</evidence>
<dbReference type="AlphaFoldDB" id="A0A413IE09"/>
<comment type="caution">
    <text evidence="4">The sequence shown here is derived from an EMBL/GenBank/DDBJ whole genome shotgun (WGS) entry which is preliminary data.</text>
</comment>
<reference evidence="2" key="3">
    <citation type="submission" date="2023-01" db="EMBL/GenBank/DDBJ databases">
        <title>Human gut microbiome strain richness.</title>
        <authorList>
            <person name="Chen-Liaw A."/>
        </authorList>
    </citation>
    <scope>NUCLEOTIDE SEQUENCE</scope>
    <source>
        <strain evidence="2">RTP21484st1_B7_RTP21484_190118</strain>
    </source>
</reference>
<evidence type="ECO:0000313" key="4">
    <source>
        <dbReference type="EMBL" id="RGY08129.1"/>
    </source>
</evidence>
<dbReference type="Proteomes" id="UP000284243">
    <property type="component" value="Unassembled WGS sequence"/>
</dbReference>
<evidence type="ECO:0000313" key="5">
    <source>
        <dbReference type="Proteomes" id="UP000284243"/>
    </source>
</evidence>
<evidence type="ECO:0000313" key="2">
    <source>
        <dbReference type="EMBL" id="MDB9221421.1"/>
    </source>
</evidence>
<dbReference type="Proteomes" id="UP000284434">
    <property type="component" value="Unassembled WGS sequence"/>
</dbReference>
<dbReference type="RefSeq" id="WP_013611358.1">
    <property type="nucleotide sequence ID" value="NZ_CABJFF010000008.1"/>
</dbReference>
<dbReference type="EMBL" id="QRYC01000004">
    <property type="protein sequence ID" value="RGU57790.1"/>
    <property type="molecule type" value="Genomic_DNA"/>
</dbReference>
<evidence type="ECO:0000313" key="1">
    <source>
        <dbReference type="EMBL" id="MCG4959763.1"/>
    </source>
</evidence>
<organism evidence="4 6">
    <name type="scientific">Odoribacter splanchnicus</name>
    <dbReference type="NCBI Taxonomy" id="28118"/>
    <lineage>
        <taxon>Bacteria</taxon>
        <taxon>Pseudomonadati</taxon>
        <taxon>Bacteroidota</taxon>
        <taxon>Bacteroidia</taxon>
        <taxon>Bacteroidales</taxon>
        <taxon>Odoribacteraceae</taxon>
        <taxon>Odoribacter</taxon>
    </lineage>
</organism>
<proteinExistence type="predicted"/>